<name>A0ABS1MHJ3_9NOCA</name>
<dbReference type="Pfam" id="PF17765">
    <property type="entry name" value="MLTR_LBD"/>
    <property type="match status" value="1"/>
</dbReference>
<dbReference type="PANTHER" id="PTHR35010:SF2">
    <property type="entry name" value="BLL4672 PROTEIN"/>
    <property type="match status" value="1"/>
</dbReference>
<dbReference type="Proteomes" id="UP000602198">
    <property type="component" value="Unassembled WGS sequence"/>
</dbReference>
<gene>
    <name evidence="2" type="ORF">JK358_34485</name>
</gene>
<sequence length="269" mass="30425">MSQEVGGTVGGRFGQADTLPEIPMLGRYMRYRREGLGLTQEEVARRMYVSLSLYRKLEKGERPLSMSRLEDWCAAVNAPIWMLQKMVSIALPMLSASIAKGSWPPALKDEDLEHLEAFPFPAFFHRVPEYDVLAANAAAREAFSWLLPADQGAVRPTNVIEQMMTAPEAPRVLDNWYEIVHRLLFYMRVAAPGIVPPERIAQILETCRGNPHFEAMWSTDMTEEVFNSARVVVNVPDSGEQLFFTMRSYNAVHPDDTGYQLFVLTPRSA</sequence>
<organism evidence="2 3">
    <name type="scientific">Nocardia acididurans</name>
    <dbReference type="NCBI Taxonomy" id="2802282"/>
    <lineage>
        <taxon>Bacteria</taxon>
        <taxon>Bacillati</taxon>
        <taxon>Actinomycetota</taxon>
        <taxon>Actinomycetes</taxon>
        <taxon>Mycobacteriales</taxon>
        <taxon>Nocardiaceae</taxon>
        <taxon>Nocardia</taxon>
    </lineage>
</organism>
<protein>
    <submittedName>
        <fullName evidence="2">Helix-turn-helix domain-containing protein</fullName>
    </submittedName>
</protein>
<dbReference type="InterPro" id="IPR001387">
    <property type="entry name" value="Cro/C1-type_HTH"/>
</dbReference>
<dbReference type="Gene3D" id="3.30.450.180">
    <property type="match status" value="1"/>
</dbReference>
<dbReference type="EMBL" id="JAERRJ010000017">
    <property type="protein sequence ID" value="MBL1079525.1"/>
    <property type="molecule type" value="Genomic_DNA"/>
</dbReference>
<dbReference type="SUPFAM" id="SSF47413">
    <property type="entry name" value="lambda repressor-like DNA-binding domains"/>
    <property type="match status" value="1"/>
</dbReference>
<keyword evidence="3" id="KW-1185">Reference proteome</keyword>
<evidence type="ECO:0000259" key="1">
    <source>
        <dbReference type="PROSITE" id="PS50943"/>
    </source>
</evidence>
<dbReference type="SMART" id="SM00530">
    <property type="entry name" value="HTH_XRE"/>
    <property type="match status" value="1"/>
</dbReference>
<dbReference type="Gene3D" id="1.10.260.40">
    <property type="entry name" value="lambda repressor-like DNA-binding domains"/>
    <property type="match status" value="1"/>
</dbReference>
<evidence type="ECO:0000313" key="2">
    <source>
        <dbReference type="EMBL" id="MBL1079525.1"/>
    </source>
</evidence>
<comment type="caution">
    <text evidence="2">The sequence shown here is derived from an EMBL/GenBank/DDBJ whole genome shotgun (WGS) entry which is preliminary data.</text>
</comment>
<feature type="domain" description="HTH cro/C1-type" evidence="1">
    <location>
        <begin position="29"/>
        <end position="70"/>
    </location>
</feature>
<proteinExistence type="predicted"/>
<dbReference type="CDD" id="cd00093">
    <property type="entry name" value="HTH_XRE"/>
    <property type="match status" value="1"/>
</dbReference>
<accession>A0ABS1MHJ3</accession>
<reference evidence="2 3" key="1">
    <citation type="submission" date="2021-01" db="EMBL/GenBank/DDBJ databases">
        <title>WGS of actinomycetes isolated from Thailand.</title>
        <authorList>
            <person name="Thawai C."/>
        </authorList>
    </citation>
    <scope>NUCLEOTIDE SEQUENCE [LARGE SCALE GENOMIC DNA]</scope>
    <source>
        <strain evidence="2 3">LPG 2</strain>
    </source>
</reference>
<dbReference type="RefSeq" id="WP_201956196.1">
    <property type="nucleotide sequence ID" value="NZ_JAERRJ010000017.1"/>
</dbReference>
<dbReference type="Pfam" id="PF13560">
    <property type="entry name" value="HTH_31"/>
    <property type="match status" value="1"/>
</dbReference>
<evidence type="ECO:0000313" key="3">
    <source>
        <dbReference type="Proteomes" id="UP000602198"/>
    </source>
</evidence>
<dbReference type="InterPro" id="IPR041413">
    <property type="entry name" value="MLTR_LBD"/>
</dbReference>
<dbReference type="PANTHER" id="PTHR35010">
    <property type="entry name" value="BLL4672 PROTEIN-RELATED"/>
    <property type="match status" value="1"/>
</dbReference>
<dbReference type="PROSITE" id="PS50943">
    <property type="entry name" value="HTH_CROC1"/>
    <property type="match status" value="1"/>
</dbReference>
<dbReference type="InterPro" id="IPR010982">
    <property type="entry name" value="Lambda_DNA-bd_dom_sf"/>
</dbReference>